<dbReference type="Gene3D" id="3.40.50.2300">
    <property type="match status" value="2"/>
</dbReference>
<dbReference type="RefSeq" id="WP_092816969.1">
    <property type="nucleotide sequence ID" value="NZ_FNWU01000004.1"/>
</dbReference>
<gene>
    <name evidence="4" type="ORF">SAMN05192561_104120</name>
</gene>
<dbReference type="InterPro" id="IPR051010">
    <property type="entry name" value="BCAA_transport"/>
</dbReference>
<protein>
    <submittedName>
        <fullName evidence="4">Amino acid/amide ABC transporter substrate-binding protein, HAAT family</fullName>
    </submittedName>
</protein>
<dbReference type="PROSITE" id="PS51318">
    <property type="entry name" value="TAT"/>
    <property type="match status" value="1"/>
</dbReference>
<dbReference type="Pfam" id="PF13458">
    <property type="entry name" value="Peripla_BP_6"/>
    <property type="match status" value="1"/>
</dbReference>
<dbReference type="InterPro" id="IPR006311">
    <property type="entry name" value="TAT_signal"/>
</dbReference>
<dbReference type="SUPFAM" id="SSF53822">
    <property type="entry name" value="Periplasmic binding protein-like I"/>
    <property type="match status" value="1"/>
</dbReference>
<dbReference type="PANTHER" id="PTHR30483">
    <property type="entry name" value="LEUCINE-SPECIFIC-BINDING PROTEIN"/>
    <property type="match status" value="1"/>
</dbReference>
<dbReference type="InterPro" id="IPR028081">
    <property type="entry name" value="Leu-bd"/>
</dbReference>
<evidence type="ECO:0000256" key="2">
    <source>
        <dbReference type="SAM" id="MobiDB-lite"/>
    </source>
</evidence>
<dbReference type="Proteomes" id="UP000199215">
    <property type="component" value="Unassembled WGS sequence"/>
</dbReference>
<dbReference type="InterPro" id="IPR028082">
    <property type="entry name" value="Peripla_BP_I"/>
</dbReference>
<sequence length="424" mass="44586">MPRKHDDRRTFLKSVGAAATTVGLAGCAGLGGGPERDTFLLGAVTSLSGDLRFGGGVTQRGYDMWADTINREQGGIEIGGDTYEVEVEYADAQSNPSAGADAASQMINDGADALLGPYSSNVTLSVCPIAEQNSMPHITGSAESPQIWQEGYEYSFGTIPTVSIIGNEATSALLNLEPQPESVYVTGVNEPFSEATAVSMRTAAEDAGVTVENYELFPRDTDYTNVVSAAQNADPDLHLHGGHIGSHVDLVSASEQLGYTPNGFLMHYGVNTGSYKDGSGAQAPYTFGATVWIPSVDRSGGVLFDSPQAYADAAEAAYGSAPDYTQAGSTAAGIVYQEALTELNAAPPLSQDDKDELIGILEEIEVNTFYGDVTFEVGGEYHHNNINTQTLLIQLGEDGSPTIVGPEDAATGEANYPVPAWDER</sequence>
<feature type="region of interest" description="Disordered" evidence="2">
    <location>
        <begin position="404"/>
        <end position="424"/>
    </location>
</feature>
<reference evidence="4" key="1">
    <citation type="submission" date="2016-10" db="EMBL/GenBank/DDBJ databases">
        <authorList>
            <person name="de Groot N.N."/>
        </authorList>
    </citation>
    <scope>NUCLEOTIDE SEQUENCE [LARGE SCALE GENOMIC DNA]</scope>
    <source>
        <strain evidence="4">IBRC-M10418</strain>
    </source>
</reference>
<dbReference type="STRING" id="1267564.SAMN05192561_104120"/>
<dbReference type="PANTHER" id="PTHR30483:SF37">
    <property type="entry name" value="ABC TRANSPORTER SUBSTRATE-BINDING PROTEIN"/>
    <property type="match status" value="1"/>
</dbReference>
<evidence type="ECO:0000313" key="4">
    <source>
        <dbReference type="EMBL" id="SEH52307.1"/>
    </source>
</evidence>
<evidence type="ECO:0000313" key="5">
    <source>
        <dbReference type="Proteomes" id="UP000199215"/>
    </source>
</evidence>
<name>A0A1H6J0M2_9EURY</name>
<dbReference type="OrthoDB" id="162762at2157"/>
<accession>A0A1H6J0M2</accession>
<dbReference type="AlphaFoldDB" id="A0A1H6J0M2"/>
<dbReference type="PROSITE" id="PS51257">
    <property type="entry name" value="PROKAR_LIPOPROTEIN"/>
    <property type="match status" value="1"/>
</dbReference>
<dbReference type="EMBL" id="FNWU01000004">
    <property type="protein sequence ID" value="SEH52307.1"/>
    <property type="molecule type" value="Genomic_DNA"/>
</dbReference>
<evidence type="ECO:0000259" key="3">
    <source>
        <dbReference type="Pfam" id="PF13458"/>
    </source>
</evidence>
<dbReference type="CDD" id="cd06338">
    <property type="entry name" value="PBP1_ABC_ligand_binding-like"/>
    <property type="match status" value="1"/>
</dbReference>
<keyword evidence="5" id="KW-1185">Reference proteome</keyword>
<proteinExistence type="predicted"/>
<feature type="domain" description="Leucine-binding protein" evidence="3">
    <location>
        <begin position="41"/>
        <end position="384"/>
    </location>
</feature>
<keyword evidence="1" id="KW-0732">Signal</keyword>
<organism evidence="4 5">
    <name type="scientific">Halopenitus malekzadehii</name>
    <dbReference type="NCBI Taxonomy" id="1267564"/>
    <lineage>
        <taxon>Archaea</taxon>
        <taxon>Methanobacteriati</taxon>
        <taxon>Methanobacteriota</taxon>
        <taxon>Stenosarchaea group</taxon>
        <taxon>Halobacteria</taxon>
        <taxon>Halobacteriales</taxon>
        <taxon>Haloferacaceae</taxon>
        <taxon>Halopenitus</taxon>
    </lineage>
</organism>
<evidence type="ECO:0000256" key="1">
    <source>
        <dbReference type="ARBA" id="ARBA00022729"/>
    </source>
</evidence>